<dbReference type="Pfam" id="PF06646">
    <property type="entry name" value="CypI"/>
    <property type="match status" value="1"/>
</dbReference>
<dbReference type="EMBL" id="CP004357">
    <property type="protein sequence ID" value="AGJ90669.1"/>
    <property type="molecule type" value="Genomic_DNA"/>
</dbReference>
<dbReference type="HOGENOM" id="CLU_055613_0_0_14"/>
<dbReference type="AlphaFoldDB" id="M9WH00"/>
<reference evidence="2 3" key="1">
    <citation type="journal article" date="2013" name="Genome Announc.">
        <title>Complete Genome Sequence of Mycoplasma putrefaciens Strain 9231, One of the Agents of Contagious Agalactia in Goats.</title>
        <authorList>
            <person name="Dupuy V."/>
            <person name="Sirand-Pugnet P."/>
            <person name="Baranowski E."/>
            <person name="Barre A."/>
            <person name="Breton M."/>
            <person name="Couture C."/>
            <person name="Dordet-Frisoni E."/>
            <person name="Gaurivaud P."/>
            <person name="Jacob D."/>
            <person name="Lemaitre C."/>
            <person name="Manso-Silvan L."/>
            <person name="Nikolski M."/>
            <person name="Nouvel L.X."/>
            <person name="Poumarat F."/>
            <person name="Tardy F."/>
            <person name="Thebault P."/>
            <person name="Theil S."/>
            <person name="Citti C."/>
            <person name="Blanchard A."/>
            <person name="Thiaucourt F."/>
        </authorList>
    </citation>
    <scope>NUCLEOTIDE SEQUENCE [LARGE SCALE GENOMIC DNA]</scope>
    <source>
        <strain evidence="2">Mput9231</strain>
    </source>
</reference>
<dbReference type="KEGG" id="mput:MPUT9231_2450"/>
<dbReference type="InterPro" id="IPR010592">
    <property type="entry name" value="CypI"/>
</dbReference>
<dbReference type="NCBIfam" id="NF045838">
    <property type="entry name" value="MG289_thiam_LP"/>
    <property type="match status" value="1"/>
</dbReference>
<dbReference type="Proteomes" id="UP000012984">
    <property type="component" value="Chromosome"/>
</dbReference>
<dbReference type="Gene3D" id="3.40.190.190">
    <property type="entry name" value="CypI, domain 2"/>
    <property type="match status" value="1"/>
</dbReference>
<dbReference type="PROSITE" id="PS51257">
    <property type="entry name" value="PROKAR_LIPOPROTEIN"/>
    <property type="match status" value="1"/>
</dbReference>
<protein>
    <submittedName>
        <fullName evidence="2">Alkylphosphonate ABC transporter,substrate-binding component</fullName>
    </submittedName>
</protein>
<dbReference type="RefSeq" id="WP_015587293.1">
    <property type="nucleotide sequence ID" value="NC_021083.1"/>
</dbReference>
<organism evidence="2 3">
    <name type="scientific">Mycoplasma putrefaciens Mput9231</name>
    <dbReference type="NCBI Taxonomy" id="1292033"/>
    <lineage>
        <taxon>Bacteria</taxon>
        <taxon>Bacillati</taxon>
        <taxon>Mycoplasmatota</taxon>
        <taxon>Mollicutes</taxon>
        <taxon>Mycoplasmataceae</taxon>
        <taxon>Mycoplasma</taxon>
    </lineage>
</organism>
<evidence type="ECO:0000313" key="3">
    <source>
        <dbReference type="Proteomes" id="UP000012984"/>
    </source>
</evidence>
<gene>
    <name evidence="2" type="primary">phnD</name>
    <name evidence="2" type="ORF">MPUT9231_2450</name>
</gene>
<dbReference type="Gene3D" id="3.40.190.180">
    <property type="entry name" value="Cypl, domain I"/>
    <property type="match status" value="1"/>
</dbReference>
<evidence type="ECO:0000256" key="1">
    <source>
        <dbReference type="SAM" id="SignalP"/>
    </source>
</evidence>
<dbReference type="InterPro" id="IPR043100">
    <property type="entry name" value="CypI_dom_II"/>
</dbReference>
<dbReference type="OrthoDB" id="401239at2"/>
<keyword evidence="3" id="KW-1185">Reference proteome</keyword>
<accession>M9WH00</accession>
<dbReference type="eggNOG" id="ENOG5031Y7G">
    <property type="taxonomic scope" value="Bacteria"/>
</dbReference>
<sequence length="447" mass="51405">MNKNNLKIMITMSVAVGVGSTLTLVSACNTRFAPSWDDTITITNGWINPGFSGTEKEEDFIKLLENKFNGLKNQNKATKKYKDVKFQIKGDGDKKAFLENLKANDKKNNVYIANYTYYKNFWDSANQKINHREVDQVKLVAQTSTLKFKWQSNFNDNDFYKKDNGQTLMQQAEANNKIWVDEVGAEYPDWYKKEKEQKLKFDGSKYTNFYDQNNKLTYVYRGAILISGNKTNREKIKSQWEKKEYENFIKNGIIYEKSTSAGQYSYQVALMARHFGKSVETVKHDLEVNESYKKYIFKGKGNGPDAQLGKKAKLDSQDFYPSIGFVDDGVYNWTHSTEKSTLFKPTEFKSEKGIKDDNNVVIRTLILTNPAPYDLVLARKGMLDEQVKLLTETLTSLSVEQNTYGIYTGYNKFNTLDKTLLEKMVKLQVQAETTQDLATDIPDANKK</sequence>
<proteinExistence type="predicted"/>
<dbReference type="PATRIC" id="fig|1292033.3.peg.237"/>
<feature type="signal peptide" evidence="1">
    <location>
        <begin position="1"/>
        <end position="27"/>
    </location>
</feature>
<keyword evidence="1" id="KW-0732">Signal</keyword>
<name>M9WH00_9MOLU</name>
<feature type="chain" id="PRO_5004104400" evidence="1">
    <location>
        <begin position="28"/>
        <end position="447"/>
    </location>
</feature>
<dbReference type="InterPro" id="IPR043099">
    <property type="entry name" value="CypI_dom_I"/>
</dbReference>
<evidence type="ECO:0000313" key="2">
    <source>
        <dbReference type="EMBL" id="AGJ90669.1"/>
    </source>
</evidence>